<evidence type="ECO:0000313" key="1">
    <source>
        <dbReference type="EMBL" id="AFD27711.1"/>
    </source>
</evidence>
<geneLocation type="plasmid" evidence="1 2">
    <name>P2</name>
</geneLocation>
<evidence type="ECO:0000313" key="2">
    <source>
        <dbReference type="Proteomes" id="UP000007575"/>
    </source>
</evidence>
<organism evidence="1 2">
    <name type="scientific">Deinococcus gobiensis (strain DSM 21396 / JCM 16679 / CGMCC 1.7299 / I-0)</name>
    <dbReference type="NCBI Taxonomy" id="745776"/>
    <lineage>
        <taxon>Bacteria</taxon>
        <taxon>Thermotogati</taxon>
        <taxon>Deinococcota</taxon>
        <taxon>Deinococci</taxon>
        <taxon>Deinococcales</taxon>
        <taxon>Deinococcaceae</taxon>
        <taxon>Deinococcus</taxon>
    </lineage>
</organism>
<dbReference type="KEGG" id="dgo:DGo_PB0442"/>
<proteinExistence type="predicted"/>
<dbReference type="Proteomes" id="UP000007575">
    <property type="component" value="Plasmid P2"/>
</dbReference>
<dbReference type="HOGENOM" id="CLU_1701371_0_0_0"/>
<accession>H8H2G4</accession>
<gene>
    <name evidence="1" type="ordered locus">DGo_PB0442</name>
</gene>
<sequence>MAWPGHGGGAVRDPSLIYLISVGGQGVACTDDHRLAERATAQLQQCHPEQVVRWRYAPIVDAHRHQAARLYTAADLRVCDLWVVTIDRQTGKMTQERRGQTLWGLVREQGYCDEVVAWGRAAHKTLAETLARRAVWRDIPATPEATFSLDELLH</sequence>
<dbReference type="EMBL" id="CP002193">
    <property type="protein sequence ID" value="AFD27711.1"/>
    <property type="molecule type" value="Genomic_DNA"/>
</dbReference>
<keyword evidence="1" id="KW-0614">Plasmid</keyword>
<keyword evidence="2" id="KW-1185">Reference proteome</keyword>
<protein>
    <submittedName>
        <fullName evidence="1">Uncharacterized protein</fullName>
    </submittedName>
</protein>
<dbReference type="PATRIC" id="fig|745776.4.peg.3735"/>
<name>H8H2G4_DEIGI</name>
<dbReference type="AlphaFoldDB" id="H8H2G4"/>
<reference evidence="1 2" key="1">
    <citation type="journal article" date="2012" name="PLoS ONE">
        <title>Genome sequence and transcriptome analysis of the radioresistant bacterium Deinococcus gobiensis: insights into the extreme environmental adaptations.</title>
        <authorList>
            <person name="Yuan M."/>
            <person name="Chen M."/>
            <person name="Zhang W."/>
            <person name="Lu W."/>
            <person name="Wang J."/>
            <person name="Yang M."/>
            <person name="Zhao P."/>
            <person name="Tang R."/>
            <person name="Li X."/>
            <person name="Hao Y."/>
            <person name="Zhou Z."/>
            <person name="Zhan Y."/>
            <person name="Yu H."/>
            <person name="Teng C."/>
            <person name="Yan Y."/>
            <person name="Ping S."/>
            <person name="Wang Y."/>
            <person name="Lin M."/>
        </authorList>
    </citation>
    <scope>NUCLEOTIDE SEQUENCE [LARGE SCALE GENOMIC DNA]</scope>
    <source>
        <strain evidence="2">DSM 21396 / JCM 16679 / CGMCC 1.7299 / I-0</strain>
        <plasmid evidence="1">P2</plasmid>
    </source>
</reference>